<feature type="region of interest" description="Disordered" evidence="5">
    <location>
        <begin position="31"/>
        <end position="89"/>
    </location>
</feature>
<dbReference type="GO" id="GO:0043495">
    <property type="term" value="F:protein-membrane adaptor activity"/>
    <property type="evidence" value="ECO:0007669"/>
    <property type="project" value="TreeGrafter"/>
</dbReference>
<evidence type="ECO:0000256" key="6">
    <source>
        <dbReference type="SAM" id="Phobius"/>
    </source>
</evidence>
<evidence type="ECO:0000256" key="4">
    <source>
        <dbReference type="ARBA" id="ARBA00023136"/>
    </source>
</evidence>
<dbReference type="PANTHER" id="PTHR12911:SF8">
    <property type="entry name" value="KLAROID PROTEIN-RELATED"/>
    <property type="match status" value="1"/>
</dbReference>
<keyword evidence="2 6" id="KW-0812">Transmembrane</keyword>
<evidence type="ECO:0000313" key="8">
    <source>
        <dbReference type="EMBL" id="KAK9912367.1"/>
    </source>
</evidence>
<dbReference type="PROSITE" id="PS51469">
    <property type="entry name" value="SUN"/>
    <property type="match status" value="1"/>
</dbReference>
<evidence type="ECO:0000256" key="5">
    <source>
        <dbReference type="SAM" id="MobiDB-lite"/>
    </source>
</evidence>
<evidence type="ECO:0000259" key="7">
    <source>
        <dbReference type="PROSITE" id="PS51469"/>
    </source>
</evidence>
<sequence>MSASTVSITANPTTGRRRVVAVEKRSTNIELVAAEPQTQRADDRAETRDLSHQSIRSETAVDRSAQTRRTGGTSTVSPPSARRSRKSVGGSQRPRWLTLLRIFGKWFGLLLFVGGLGQILTRLAYGPSAAVPMAFTDLEGRIAEVEASMKETTKMLQVGVDVASRKIDKEVGELRKEVDKKIEDRGVALAGELRKLEAKTEGLERSVGELKSVDWLSKQEVERIYEDLKKEAKGGENGELGASLDDIMAYARNVVEKEIEKHAADGLARVDYALGTGGAFVVKHSEPYMVGKGSNWWTSMRNGVHYDADKMLRPSFGEPGQCFPLKGSSGFVQIKLRTAIIPEAITLEHVSKSVAYDRTSAPKDCRVSAWLRGVHDPDLEVHTEKMFLLAEFTYDLEKSNAQTVTVLDSAVSNIVDTVRLDFTSNHGSPSHTCIYRLRVHGHEPEAVSVMAMHQS</sequence>
<feature type="compositionally biased region" description="Polar residues" evidence="5">
    <location>
        <begin position="67"/>
        <end position="78"/>
    </location>
</feature>
<reference evidence="8 9" key="1">
    <citation type="journal article" date="2023" name="G3 (Bethesda)">
        <title>A chromosome-length genome assembly and annotation of blackberry (Rubus argutus, cv. 'Hillquist').</title>
        <authorList>
            <person name="Bruna T."/>
            <person name="Aryal R."/>
            <person name="Dudchenko O."/>
            <person name="Sargent D.J."/>
            <person name="Mead D."/>
            <person name="Buti M."/>
            <person name="Cavallini A."/>
            <person name="Hytonen T."/>
            <person name="Andres J."/>
            <person name="Pham M."/>
            <person name="Weisz D."/>
            <person name="Mascagni F."/>
            <person name="Usai G."/>
            <person name="Natali L."/>
            <person name="Bassil N."/>
            <person name="Fernandez G.E."/>
            <person name="Lomsadze A."/>
            <person name="Armour M."/>
            <person name="Olukolu B."/>
            <person name="Poorten T."/>
            <person name="Britton C."/>
            <person name="Davik J."/>
            <person name="Ashrafi H."/>
            <person name="Aiden E.L."/>
            <person name="Borodovsky M."/>
            <person name="Worthington M."/>
        </authorList>
    </citation>
    <scope>NUCLEOTIDE SEQUENCE [LARGE SCALE GENOMIC DNA]</scope>
    <source>
        <strain evidence="8">PI 553951</strain>
    </source>
</reference>
<keyword evidence="4 6" id="KW-0472">Membrane</keyword>
<dbReference type="InterPro" id="IPR045119">
    <property type="entry name" value="SUN1-5"/>
</dbReference>
<dbReference type="Pfam" id="PF07738">
    <property type="entry name" value="Sad1_UNC"/>
    <property type="match status" value="1"/>
</dbReference>
<comment type="subcellular location">
    <subcellularLocation>
        <location evidence="1">Membrane</location>
    </subcellularLocation>
</comment>
<dbReference type="GO" id="GO:0016020">
    <property type="term" value="C:membrane"/>
    <property type="evidence" value="ECO:0007669"/>
    <property type="project" value="UniProtKB-SubCell"/>
</dbReference>
<protein>
    <recommendedName>
        <fullName evidence="7">SUN domain-containing protein</fullName>
    </recommendedName>
</protein>
<dbReference type="AlphaFoldDB" id="A0AAW1VZW3"/>
<evidence type="ECO:0000313" key="9">
    <source>
        <dbReference type="Proteomes" id="UP001457282"/>
    </source>
</evidence>
<dbReference type="Proteomes" id="UP001457282">
    <property type="component" value="Unassembled WGS sequence"/>
</dbReference>
<name>A0AAW1VZW3_RUBAR</name>
<organism evidence="8 9">
    <name type="scientific">Rubus argutus</name>
    <name type="common">Southern blackberry</name>
    <dbReference type="NCBI Taxonomy" id="59490"/>
    <lineage>
        <taxon>Eukaryota</taxon>
        <taxon>Viridiplantae</taxon>
        <taxon>Streptophyta</taxon>
        <taxon>Embryophyta</taxon>
        <taxon>Tracheophyta</taxon>
        <taxon>Spermatophyta</taxon>
        <taxon>Magnoliopsida</taxon>
        <taxon>eudicotyledons</taxon>
        <taxon>Gunneridae</taxon>
        <taxon>Pentapetalae</taxon>
        <taxon>rosids</taxon>
        <taxon>fabids</taxon>
        <taxon>Rosales</taxon>
        <taxon>Rosaceae</taxon>
        <taxon>Rosoideae</taxon>
        <taxon>Rosoideae incertae sedis</taxon>
        <taxon>Rubus</taxon>
    </lineage>
</organism>
<evidence type="ECO:0000256" key="2">
    <source>
        <dbReference type="ARBA" id="ARBA00022692"/>
    </source>
</evidence>
<keyword evidence="9" id="KW-1185">Reference proteome</keyword>
<proteinExistence type="predicted"/>
<evidence type="ECO:0000256" key="3">
    <source>
        <dbReference type="ARBA" id="ARBA00022989"/>
    </source>
</evidence>
<dbReference type="Gene3D" id="2.60.120.260">
    <property type="entry name" value="Galactose-binding domain-like"/>
    <property type="match status" value="1"/>
</dbReference>
<feature type="compositionally biased region" description="Basic and acidic residues" evidence="5">
    <location>
        <begin position="40"/>
        <end position="51"/>
    </location>
</feature>
<keyword evidence="3 6" id="KW-1133">Transmembrane helix</keyword>
<comment type="caution">
    <text evidence="8">The sequence shown here is derived from an EMBL/GenBank/DDBJ whole genome shotgun (WGS) entry which is preliminary data.</text>
</comment>
<dbReference type="InterPro" id="IPR012919">
    <property type="entry name" value="SUN_dom"/>
</dbReference>
<feature type="transmembrane region" description="Helical" evidence="6">
    <location>
        <begin position="102"/>
        <end position="125"/>
    </location>
</feature>
<dbReference type="GO" id="GO:0005635">
    <property type="term" value="C:nuclear envelope"/>
    <property type="evidence" value="ECO:0007669"/>
    <property type="project" value="UniProtKB-ARBA"/>
</dbReference>
<accession>A0AAW1VZW3</accession>
<gene>
    <name evidence="8" type="ORF">M0R45_036234</name>
</gene>
<dbReference type="EMBL" id="JBEDUW010000007">
    <property type="protein sequence ID" value="KAK9912367.1"/>
    <property type="molecule type" value="Genomic_DNA"/>
</dbReference>
<evidence type="ECO:0000256" key="1">
    <source>
        <dbReference type="ARBA" id="ARBA00004370"/>
    </source>
</evidence>
<dbReference type="PANTHER" id="PTHR12911">
    <property type="entry name" value="SAD1/UNC-84-LIKE PROTEIN-RELATED"/>
    <property type="match status" value="1"/>
</dbReference>
<feature type="domain" description="SUN" evidence="7">
    <location>
        <begin position="277"/>
        <end position="444"/>
    </location>
</feature>